<dbReference type="RefSeq" id="WP_009453968.1">
    <property type="nucleotide sequence ID" value="NZ_CP023256.1"/>
</dbReference>
<evidence type="ECO:0000259" key="2">
    <source>
        <dbReference type="Pfam" id="PF00326"/>
    </source>
</evidence>
<dbReference type="Gene3D" id="3.40.50.1820">
    <property type="entry name" value="alpha/beta hydrolase"/>
    <property type="match status" value="1"/>
</dbReference>
<dbReference type="GO" id="GO:0004252">
    <property type="term" value="F:serine-type endopeptidase activity"/>
    <property type="evidence" value="ECO:0007669"/>
    <property type="project" value="TreeGrafter"/>
</dbReference>
<dbReference type="PANTHER" id="PTHR42776">
    <property type="entry name" value="SERINE PEPTIDASE S9 FAMILY MEMBER"/>
    <property type="match status" value="1"/>
</dbReference>
<dbReference type="GeneID" id="96773368"/>
<dbReference type="Pfam" id="PF00326">
    <property type="entry name" value="Peptidase_S9"/>
    <property type="match status" value="1"/>
</dbReference>
<dbReference type="PANTHER" id="PTHR42776:SF27">
    <property type="entry name" value="DIPEPTIDYL PEPTIDASE FAMILY MEMBER 6"/>
    <property type="match status" value="1"/>
</dbReference>
<accession>A0AAE9HBD9</accession>
<gene>
    <name evidence="3" type="ORF">MXF72_09010</name>
</gene>
<dbReference type="GO" id="GO:0006508">
    <property type="term" value="P:proteolysis"/>
    <property type="evidence" value="ECO:0007669"/>
    <property type="project" value="InterPro"/>
</dbReference>
<feature type="domain" description="Peptidase S9 prolyl oligopeptidase catalytic" evidence="2">
    <location>
        <begin position="422"/>
        <end position="634"/>
    </location>
</feature>
<evidence type="ECO:0000313" key="3">
    <source>
        <dbReference type="EMBL" id="UPL23197.1"/>
    </source>
</evidence>
<evidence type="ECO:0000256" key="1">
    <source>
        <dbReference type="ARBA" id="ARBA00022801"/>
    </source>
</evidence>
<reference evidence="3" key="1">
    <citation type="submission" date="2022-04" db="EMBL/GenBank/DDBJ databases">
        <title>Genomic mining of Alcaligenes faecalis D334 producing ectoin and derivatives.</title>
        <authorList>
            <person name="Doan V.T."/>
            <person name="Quach N.T."/>
            <person name="Vu T.-H.-N."/>
            <person name="Phi Q.-T."/>
        </authorList>
    </citation>
    <scope>NUCLEOTIDE SEQUENCE</scope>
    <source>
        <strain evidence="3">D334</strain>
    </source>
</reference>
<name>A0AAE9HBD9_ALCFA</name>
<evidence type="ECO:0000313" key="4">
    <source>
        <dbReference type="Proteomes" id="UP000830925"/>
    </source>
</evidence>
<dbReference type="SUPFAM" id="SSF53474">
    <property type="entry name" value="alpha/beta-Hydrolases"/>
    <property type="match status" value="1"/>
</dbReference>
<dbReference type="SUPFAM" id="SSF82171">
    <property type="entry name" value="DPP6 N-terminal domain-like"/>
    <property type="match status" value="1"/>
</dbReference>
<dbReference type="AlphaFoldDB" id="A0AAE9HBD9"/>
<proteinExistence type="predicted"/>
<dbReference type="InterPro" id="IPR001375">
    <property type="entry name" value="Peptidase_S9_cat"/>
</dbReference>
<dbReference type="Proteomes" id="UP000830925">
    <property type="component" value="Chromosome"/>
</dbReference>
<organism evidence="3 4">
    <name type="scientific">Alcaligenes faecalis</name>
    <dbReference type="NCBI Taxonomy" id="511"/>
    <lineage>
        <taxon>Bacteria</taxon>
        <taxon>Pseudomonadati</taxon>
        <taxon>Pseudomonadota</taxon>
        <taxon>Betaproteobacteria</taxon>
        <taxon>Burkholderiales</taxon>
        <taxon>Alcaligenaceae</taxon>
        <taxon>Alcaligenes</taxon>
    </lineage>
</organism>
<dbReference type="EMBL" id="CP095873">
    <property type="protein sequence ID" value="UPL23197.1"/>
    <property type="molecule type" value="Genomic_DNA"/>
</dbReference>
<keyword evidence="1" id="KW-0378">Hydrolase</keyword>
<dbReference type="InterPro" id="IPR029058">
    <property type="entry name" value="AB_hydrolase_fold"/>
</dbReference>
<sequence length="636" mass="71648">MLLSLLLSLGAHALIPDNVASTTPPLYDIRDFFQNPKRSGFRISDQGRMIGFMEPVKIDGHPARQNIFVQELKGSEPVGEARRVTAEHQRDIAEYFWKGDETVIYAKDVNGDENYHVLAVNVLTGKVTDLTPLEGVRAGVQDDLPDDPEHILVSHNGRNPEVFDVYKVNVLTGESTLAAENPGDVLGWSTDHQGRVRMAISISGVDSELRYRDSDSEPFRSILQTDFRTEVSPLFFHADNQRFYALSNRGRDTLALVLIDPAKPDEEEKIYELPDHDLMGAGYSRLRQVLTSVDYYTDKPGQHFFDEHSEKIHAAIARQLPGYEISIQSITRDEKKMIVASYSDRNPGSRYLYDVDSNSLHKLAVINSALPESDMAVMHPIEFTARDGMKIHGYLSLPLGVPSRNLPVVINPHGGPWARDYWGFNPEVQFLANRGYAVLQINFRSSTGYGRKFWEAGFKQWGLSMQDDITDGVQWLIDQKIADPKRIAIYGASYGGYATLAGIVKTPDLYAAAVDYVGVSNLLTFMNTIPPYWKPLLVKMHAMVGDPEKDKELLEANSPVLHADKIRTPLFIAQGAHDPRVNKAESDQMVAALKARGVDVEYMVKDNEGHGFHNDENKFEFYERMERFLARHLQPR</sequence>
<protein>
    <submittedName>
        <fullName evidence="3">S9 family peptidase</fullName>
    </submittedName>
</protein>